<keyword evidence="1 3" id="KW-0808">Transferase</keyword>
<feature type="domain" description="Glycosyltransferase subfamily 4-like N-terminal" evidence="2">
    <location>
        <begin position="23"/>
        <end position="200"/>
    </location>
</feature>
<dbReference type="InterPro" id="IPR028098">
    <property type="entry name" value="Glyco_trans_4-like_N"/>
</dbReference>
<comment type="caution">
    <text evidence="3">The sequence shown here is derived from an EMBL/GenBank/DDBJ whole genome shotgun (WGS) entry which is preliminary data.</text>
</comment>
<reference evidence="3 4" key="1">
    <citation type="journal article" date="2019" name="Int. J. Syst. Evol. Microbiol.">
        <title>The Global Catalogue of Microorganisms (GCM) 10K type strain sequencing project: providing services to taxonomists for standard genome sequencing and annotation.</title>
        <authorList>
            <consortium name="The Broad Institute Genomics Platform"/>
            <consortium name="The Broad Institute Genome Sequencing Center for Infectious Disease"/>
            <person name="Wu L."/>
            <person name="Ma J."/>
        </authorList>
    </citation>
    <scope>NUCLEOTIDE SEQUENCE [LARGE SCALE GENOMIC DNA]</scope>
    <source>
        <strain evidence="3 4">XZGYJ-43</strain>
    </source>
</reference>
<dbReference type="EMBL" id="JBHTAR010000011">
    <property type="protein sequence ID" value="MFC7199764.1"/>
    <property type="molecule type" value="Genomic_DNA"/>
</dbReference>
<keyword evidence="3" id="KW-0328">Glycosyltransferase</keyword>
<dbReference type="PANTHER" id="PTHR46401">
    <property type="entry name" value="GLYCOSYLTRANSFERASE WBBK-RELATED"/>
    <property type="match status" value="1"/>
</dbReference>
<evidence type="ECO:0000256" key="1">
    <source>
        <dbReference type="ARBA" id="ARBA00022679"/>
    </source>
</evidence>
<keyword evidence="4" id="KW-1185">Reference proteome</keyword>
<evidence type="ECO:0000313" key="3">
    <source>
        <dbReference type="EMBL" id="MFC7199764.1"/>
    </source>
</evidence>
<sequence length="403" mass="45222">MHLCQVAPYVTYPPRMGGDHRTHGLVKEFPVEGDTVVRYCQGGSPAMYKSLDLRRRVQITDGYEERRHLHPLHEVIKAPMLLGYPNLLASHALRLASDGLDEMLADADVVLAREPWQTPYILDHTTEETPVVFSSHNVETERFGDIHQPLFDEHVEARVDTLERRSVEESDAIICTSDRDARVYREQYDPGGPIIVAPNGTYESALREHRPNSDGAIQVRERYDIPSTATVCLFMGSNYKPNVEAAEATVDVARRMQGAQPQVHFLIMGSVGNALDESSLPEHVTTTGYVEANFEAHFDAADIALNPMLSGGGTNIKLIDYFARSLPVISTPFGVRGIAVEEDRHLCVAEIDDFPNAIKRLRDDPVRRENIGENARKLAADQYTWEAASRKVRDRIYELFGPF</sequence>
<dbReference type="Proteomes" id="UP001596447">
    <property type="component" value="Unassembled WGS sequence"/>
</dbReference>
<dbReference type="EC" id="2.4.-.-" evidence="3"/>
<dbReference type="AlphaFoldDB" id="A0ABD5Z3G5"/>
<gene>
    <name evidence="3" type="ORF">ACFQJ9_10155</name>
</gene>
<dbReference type="Gene3D" id="3.40.50.2000">
    <property type="entry name" value="Glycogen Phosphorylase B"/>
    <property type="match status" value="2"/>
</dbReference>
<protein>
    <submittedName>
        <fullName evidence="3">Glycosyltransferase</fullName>
        <ecNumber evidence="3">2.4.-.-</ecNumber>
    </submittedName>
</protein>
<dbReference type="Pfam" id="PF13439">
    <property type="entry name" value="Glyco_transf_4"/>
    <property type="match status" value="1"/>
</dbReference>
<organism evidence="3 4">
    <name type="scientific">Halospeciosus flavus</name>
    <dbReference type="NCBI Taxonomy" id="3032283"/>
    <lineage>
        <taxon>Archaea</taxon>
        <taxon>Methanobacteriati</taxon>
        <taxon>Methanobacteriota</taxon>
        <taxon>Stenosarchaea group</taxon>
        <taxon>Halobacteria</taxon>
        <taxon>Halobacteriales</taxon>
        <taxon>Halobacteriaceae</taxon>
        <taxon>Halospeciosus</taxon>
    </lineage>
</organism>
<dbReference type="SUPFAM" id="SSF53756">
    <property type="entry name" value="UDP-Glycosyltransferase/glycogen phosphorylase"/>
    <property type="match status" value="1"/>
</dbReference>
<dbReference type="RefSeq" id="WP_279529688.1">
    <property type="nucleotide sequence ID" value="NZ_CP122312.1"/>
</dbReference>
<dbReference type="GO" id="GO:0016757">
    <property type="term" value="F:glycosyltransferase activity"/>
    <property type="evidence" value="ECO:0007669"/>
    <property type="project" value="UniProtKB-KW"/>
</dbReference>
<dbReference type="Pfam" id="PF13692">
    <property type="entry name" value="Glyco_trans_1_4"/>
    <property type="match status" value="1"/>
</dbReference>
<evidence type="ECO:0000259" key="2">
    <source>
        <dbReference type="Pfam" id="PF13439"/>
    </source>
</evidence>
<accession>A0ABD5Z3G5</accession>
<name>A0ABD5Z3G5_9EURY</name>
<evidence type="ECO:0000313" key="4">
    <source>
        <dbReference type="Proteomes" id="UP001596447"/>
    </source>
</evidence>
<proteinExistence type="predicted"/>
<dbReference type="PANTHER" id="PTHR46401:SF2">
    <property type="entry name" value="GLYCOSYLTRANSFERASE WBBK-RELATED"/>
    <property type="match status" value="1"/>
</dbReference>